<organism evidence="1 2">
    <name type="scientific">Lentinus brumalis</name>
    <dbReference type="NCBI Taxonomy" id="2498619"/>
    <lineage>
        <taxon>Eukaryota</taxon>
        <taxon>Fungi</taxon>
        <taxon>Dikarya</taxon>
        <taxon>Basidiomycota</taxon>
        <taxon>Agaricomycotina</taxon>
        <taxon>Agaricomycetes</taxon>
        <taxon>Polyporales</taxon>
        <taxon>Polyporaceae</taxon>
        <taxon>Lentinus</taxon>
    </lineage>
</organism>
<sequence>MAELSTTGHATCPETELSEILLALRGLVGSYGLFPADYKPPYLFSRREESAFDAMAILCANHPQCDQAAIAVERTPEEVTLYIATEPPAPSGLREDIEMLLDNPTHPGTEVDVRGFIRQAYSFVYEMLAENIPQIKKDLVEHTHEEMSKAAQEDSSYPCPAPALVMYVELLEEYVAGVLEEEDSKSSSTSWDVHQACLWLSQNVDDAEQGCILWAKYGLEDLAPTPLVSSFSLPQKRSRLRRYPWKIVWATAETLPAAVNVEHSSLQEWLHGYDLENEAGNKAVFDRIIKYPHSELADVVPSLHAESALIRTLLHHGVAGDFYLGTSDDTCYACHEYMNTVNVTCGTQFTVRACSGDIHFMELPIMSPETAQHLRDRFLRNLRTHFEWIGREDGGYDDWEELIRFLRISNPEYAKSLVGTVVGSTTIYMLSSGYVEKFEGA</sequence>
<gene>
    <name evidence="1" type="ORF">OH76DRAFT_1422167</name>
</gene>
<dbReference type="AlphaFoldDB" id="A0A371CRT7"/>
<evidence type="ECO:0000313" key="1">
    <source>
        <dbReference type="EMBL" id="RDX42991.1"/>
    </source>
</evidence>
<dbReference type="OrthoDB" id="2765299at2759"/>
<reference evidence="1 2" key="1">
    <citation type="journal article" date="2018" name="Biotechnol. Biofuels">
        <title>Integrative visual omics of the white-rot fungus Polyporus brumalis exposes the biotechnological potential of its oxidative enzymes for delignifying raw plant biomass.</title>
        <authorList>
            <person name="Miyauchi S."/>
            <person name="Rancon A."/>
            <person name="Drula E."/>
            <person name="Hage H."/>
            <person name="Chaduli D."/>
            <person name="Favel A."/>
            <person name="Grisel S."/>
            <person name="Henrissat B."/>
            <person name="Herpoel-Gimbert I."/>
            <person name="Ruiz-Duenas F.J."/>
            <person name="Chevret D."/>
            <person name="Hainaut M."/>
            <person name="Lin J."/>
            <person name="Wang M."/>
            <person name="Pangilinan J."/>
            <person name="Lipzen A."/>
            <person name="Lesage-Meessen L."/>
            <person name="Navarro D."/>
            <person name="Riley R."/>
            <person name="Grigoriev I.V."/>
            <person name="Zhou S."/>
            <person name="Raouche S."/>
            <person name="Rosso M.N."/>
        </authorList>
    </citation>
    <scope>NUCLEOTIDE SEQUENCE [LARGE SCALE GENOMIC DNA]</scope>
    <source>
        <strain evidence="1 2">BRFM 1820</strain>
    </source>
</reference>
<accession>A0A371CRT7</accession>
<protein>
    <submittedName>
        <fullName evidence="1">Uncharacterized protein</fullName>
    </submittedName>
</protein>
<keyword evidence="2" id="KW-1185">Reference proteome</keyword>
<dbReference type="Proteomes" id="UP000256964">
    <property type="component" value="Unassembled WGS sequence"/>
</dbReference>
<evidence type="ECO:0000313" key="2">
    <source>
        <dbReference type="Proteomes" id="UP000256964"/>
    </source>
</evidence>
<proteinExistence type="predicted"/>
<dbReference type="EMBL" id="KZ857472">
    <property type="protein sequence ID" value="RDX42991.1"/>
    <property type="molecule type" value="Genomic_DNA"/>
</dbReference>
<name>A0A371CRT7_9APHY</name>